<dbReference type="CDD" id="cd06357">
    <property type="entry name" value="PBP1_AmiC"/>
    <property type="match status" value="1"/>
</dbReference>
<dbReference type="Pfam" id="PF13433">
    <property type="entry name" value="Peripla_BP_5"/>
    <property type="match status" value="1"/>
</dbReference>
<dbReference type="SUPFAM" id="SSF53822">
    <property type="entry name" value="Periplasmic binding protein-like I"/>
    <property type="match status" value="1"/>
</dbReference>
<name>A0A2W5NCD8_RHOSU</name>
<dbReference type="InterPro" id="IPR028082">
    <property type="entry name" value="Peripla_BP_I"/>
</dbReference>
<proteinExistence type="predicted"/>
<dbReference type="EMBL" id="QFPW01000005">
    <property type="protein sequence ID" value="PZQ50168.1"/>
    <property type="molecule type" value="Genomic_DNA"/>
</dbReference>
<dbReference type="PANTHER" id="PTHR47628">
    <property type="match status" value="1"/>
</dbReference>
<gene>
    <name evidence="1" type="ORF">DI556_08865</name>
</gene>
<comment type="caution">
    <text evidence="1">The sequence shown here is derived from an EMBL/GenBank/DDBJ whole genome shotgun (WGS) entry which is preliminary data.</text>
</comment>
<evidence type="ECO:0000313" key="2">
    <source>
        <dbReference type="Proteomes" id="UP000249185"/>
    </source>
</evidence>
<dbReference type="AlphaFoldDB" id="A0A2W5NCD8"/>
<accession>A0A2W5NCD8</accession>
<evidence type="ECO:0000313" key="1">
    <source>
        <dbReference type="EMBL" id="PZQ50168.1"/>
    </source>
</evidence>
<dbReference type="Gene3D" id="3.40.50.2300">
    <property type="match status" value="2"/>
</dbReference>
<organism evidence="1 2">
    <name type="scientific">Rhodovulum sulfidophilum</name>
    <name type="common">Rhodobacter sulfidophilus</name>
    <dbReference type="NCBI Taxonomy" id="35806"/>
    <lineage>
        <taxon>Bacteria</taxon>
        <taxon>Pseudomonadati</taxon>
        <taxon>Pseudomonadota</taxon>
        <taxon>Alphaproteobacteria</taxon>
        <taxon>Rhodobacterales</taxon>
        <taxon>Paracoccaceae</taxon>
        <taxon>Rhodovulum</taxon>
    </lineage>
</organism>
<reference evidence="1 2" key="1">
    <citation type="submission" date="2017-08" db="EMBL/GenBank/DDBJ databases">
        <title>Infants hospitalized years apart are colonized by the same room-sourced microbial strains.</title>
        <authorList>
            <person name="Brooks B."/>
            <person name="Olm M.R."/>
            <person name="Firek B.A."/>
            <person name="Baker R."/>
            <person name="Thomas B.C."/>
            <person name="Morowitz M.J."/>
            <person name="Banfield J.F."/>
        </authorList>
    </citation>
    <scope>NUCLEOTIDE SEQUENCE [LARGE SCALE GENOMIC DNA]</scope>
    <source>
        <strain evidence="1">S2_005_002_R2_34</strain>
    </source>
</reference>
<dbReference type="Proteomes" id="UP000249185">
    <property type="component" value="Unassembled WGS sequence"/>
</dbReference>
<protein>
    <submittedName>
        <fullName evidence="1">ABC transporter substrate-binding protein</fullName>
    </submittedName>
</protein>
<dbReference type="GO" id="GO:0033218">
    <property type="term" value="F:amide binding"/>
    <property type="evidence" value="ECO:0007669"/>
    <property type="project" value="InterPro"/>
</dbReference>
<sequence>MPRSRPSRKEVIPVGLLFSLTGTYGVMGQEMLNGALLGLELANADPDRAWETRPVIMDPGGSIDRYGEQCETLFRQHGVRHIIGCYTSASRKRVLPLVEGAGALLWHPARYEGFECSDNVIYLGAAPNQHVVPLALYVLANLRPRVFCVGSNYVWSWETNRVMEEIITAGGGRIVAKRLIPLGELAIDNLVGEIAAAAPGAVLNTLVGESAYRFYTAWHEATARHPELRAIPMLSLSLSEAELKFSDGHRGGHIVSSVYFQSVDRPENAAFLARYRRRFGALGTPCMDSAAAYLCATMLGRAITAAGTAEVSAVRAALYRDRYEGPQGLIAVDPENNHAYLTPRLGRSTAEGQFEILWEAPKPLRPDPYLTWLDLDEMARPDPPSIGDPFARLYGERGA</sequence>
<dbReference type="PANTHER" id="PTHR47628:SF1">
    <property type="entry name" value="ALIPHATIC AMIDASE EXPRESSION-REGULATING PROTEIN"/>
    <property type="match status" value="1"/>
</dbReference>
<dbReference type="InterPro" id="IPR039570">
    <property type="entry name" value="AmiC_PBP1"/>
</dbReference>